<dbReference type="GO" id="GO:0003779">
    <property type="term" value="F:actin binding"/>
    <property type="evidence" value="ECO:0007669"/>
    <property type="project" value="InterPro"/>
</dbReference>
<keyword evidence="4" id="KW-1185">Reference proteome</keyword>
<dbReference type="InterPro" id="IPR002108">
    <property type="entry name" value="ADF-H"/>
</dbReference>
<feature type="compositionally biased region" description="Polar residues" evidence="1">
    <location>
        <begin position="124"/>
        <end position="133"/>
    </location>
</feature>
<evidence type="ECO:0000313" key="3">
    <source>
        <dbReference type="EMBL" id="ETO37012.1"/>
    </source>
</evidence>
<dbReference type="AlphaFoldDB" id="X6PH44"/>
<proteinExistence type="predicted"/>
<reference evidence="3 4" key="1">
    <citation type="journal article" date="2013" name="Curr. Biol.">
        <title>The Genome of the Foraminiferan Reticulomyxa filosa.</title>
        <authorList>
            <person name="Glockner G."/>
            <person name="Hulsmann N."/>
            <person name="Schleicher M."/>
            <person name="Noegel A.A."/>
            <person name="Eichinger L."/>
            <person name="Gallinger C."/>
            <person name="Pawlowski J."/>
            <person name="Sierra R."/>
            <person name="Euteneuer U."/>
            <person name="Pillet L."/>
            <person name="Moustafa A."/>
            <person name="Platzer M."/>
            <person name="Groth M."/>
            <person name="Szafranski K."/>
            <person name="Schliwa M."/>
        </authorList>
    </citation>
    <scope>NUCLEOTIDE SEQUENCE [LARGE SCALE GENOMIC DNA]</scope>
</reference>
<evidence type="ECO:0000259" key="2">
    <source>
        <dbReference type="PROSITE" id="PS51263"/>
    </source>
</evidence>
<gene>
    <name evidence="3" type="ORF">RFI_00050</name>
</gene>
<dbReference type="EMBL" id="ASPP01000053">
    <property type="protein sequence ID" value="ETO37012.1"/>
    <property type="molecule type" value="Genomic_DNA"/>
</dbReference>
<feature type="compositionally biased region" description="Acidic residues" evidence="1">
    <location>
        <begin position="90"/>
        <end position="101"/>
    </location>
</feature>
<dbReference type="PROSITE" id="PS51263">
    <property type="entry name" value="ADF_H"/>
    <property type="match status" value="1"/>
</dbReference>
<sequence>MTVFIVHLIHDFYYRHLFFVTFNIQKLASDYHPHIKKGKQLIRNLFKKVEDCCISTNFCLSIVFLICKTSVTFLAKMSGEFNSNEINDLQNEEPQTEEQQTEEPRTEEPQAEEPQTQEPDTTENSNQDATTQEIVEAPETKEQAAAPKPAKSKGKQTSSVPSGKVPENLNLDSAWKAISVDPPSVNWYLFGVDKKMELAFSKAGQQGLEEVTNVLKNASSELYFGLLRVNSNDKGGSKRAKFIFIRFVGSGVNVMQKAKITPKLGKIGDAFPVKHLTYDLTEDLGNFTIDSLAKEFLRVGGAHKPDSFDFGPDQVYVCN</sequence>
<dbReference type="SUPFAM" id="SSF55753">
    <property type="entry name" value="Actin depolymerizing proteins"/>
    <property type="match status" value="1"/>
</dbReference>
<name>X6PH44_RETFI</name>
<evidence type="ECO:0000256" key="1">
    <source>
        <dbReference type="SAM" id="MobiDB-lite"/>
    </source>
</evidence>
<dbReference type="Proteomes" id="UP000023152">
    <property type="component" value="Unassembled WGS sequence"/>
</dbReference>
<dbReference type="Gene3D" id="3.40.20.10">
    <property type="entry name" value="Severin"/>
    <property type="match status" value="1"/>
</dbReference>
<accession>X6PH44</accession>
<dbReference type="Pfam" id="PF00241">
    <property type="entry name" value="Cofilin_ADF"/>
    <property type="match status" value="1"/>
</dbReference>
<dbReference type="OrthoDB" id="20822at2759"/>
<evidence type="ECO:0000313" key="4">
    <source>
        <dbReference type="Proteomes" id="UP000023152"/>
    </source>
</evidence>
<dbReference type="InterPro" id="IPR029006">
    <property type="entry name" value="ADF-H/Gelsolin-like_dom_sf"/>
</dbReference>
<feature type="region of interest" description="Disordered" evidence="1">
    <location>
        <begin position="86"/>
        <end position="167"/>
    </location>
</feature>
<feature type="compositionally biased region" description="Low complexity" evidence="1">
    <location>
        <begin position="112"/>
        <end position="123"/>
    </location>
</feature>
<comment type="caution">
    <text evidence="3">The sequence shown here is derived from an EMBL/GenBank/DDBJ whole genome shotgun (WGS) entry which is preliminary data.</text>
</comment>
<protein>
    <recommendedName>
        <fullName evidence="2">ADF-H domain-containing protein</fullName>
    </recommendedName>
</protein>
<feature type="domain" description="ADF-H" evidence="2">
    <location>
        <begin position="162"/>
        <end position="297"/>
    </location>
</feature>
<organism evidence="3 4">
    <name type="scientific">Reticulomyxa filosa</name>
    <dbReference type="NCBI Taxonomy" id="46433"/>
    <lineage>
        <taxon>Eukaryota</taxon>
        <taxon>Sar</taxon>
        <taxon>Rhizaria</taxon>
        <taxon>Retaria</taxon>
        <taxon>Foraminifera</taxon>
        <taxon>Monothalamids</taxon>
        <taxon>Reticulomyxidae</taxon>
        <taxon>Reticulomyxa</taxon>
    </lineage>
</organism>